<accession>A0A650DE18</accession>
<geneLocation type="mitochondrion" evidence="2"/>
<dbReference type="EMBL" id="MG744346">
    <property type="protein sequence ID" value="QBI37873.1"/>
    <property type="molecule type" value="Genomic_DNA"/>
</dbReference>
<gene>
    <name evidence="2" type="primary">ymf76</name>
</gene>
<dbReference type="EMBL" id="MN025427">
    <property type="protein sequence ID" value="QGS65250.1"/>
    <property type="molecule type" value="Genomic_DNA"/>
</dbReference>
<organism evidence="2">
    <name type="scientific">Tetrahymena rostrata</name>
    <dbReference type="NCBI Taxonomy" id="5909"/>
    <lineage>
        <taxon>Eukaryota</taxon>
        <taxon>Sar</taxon>
        <taxon>Alveolata</taxon>
        <taxon>Ciliophora</taxon>
        <taxon>Intramacronucleata</taxon>
        <taxon>Oligohymenophorea</taxon>
        <taxon>Hymenostomatida</taxon>
        <taxon>Tetrahymenina</taxon>
        <taxon>Tetrahymenidae</taxon>
        <taxon>Tetrahymena</taxon>
    </lineage>
</organism>
<dbReference type="AlphaFoldDB" id="A0A650DE18"/>
<protein>
    <submittedName>
        <fullName evidence="2">Ymf76</fullName>
    </submittedName>
</protein>
<name>A0A650DE18_TETRO</name>
<dbReference type="CDD" id="cd23691">
    <property type="entry name" value="uS4m"/>
    <property type="match status" value="1"/>
</dbReference>
<evidence type="ECO:0000313" key="2">
    <source>
        <dbReference type="EMBL" id="QGS65250.1"/>
    </source>
</evidence>
<evidence type="ECO:0000313" key="1">
    <source>
        <dbReference type="EMBL" id="QBI37873.1"/>
    </source>
</evidence>
<reference evidence="1" key="1">
    <citation type="submission" date="2018-01" db="EMBL/GenBank/DDBJ databases">
        <title>Mitochondrial genome sequences of Tetrahymena rostrata.</title>
        <authorList>
            <person name="Billman-Jacobe H."/>
            <person name="Young N."/>
        </authorList>
    </citation>
    <scope>NUCLEOTIDE SEQUENCE</scope>
    <source>
        <strain evidence="1">TRAUS</strain>
    </source>
</reference>
<proteinExistence type="predicted"/>
<reference evidence="2" key="2">
    <citation type="submission" date="2019-06" db="EMBL/GenBank/DDBJ databases">
        <title>Mitochondrial genome of Tetrahymena rostrata TRAUS.</title>
        <authorList>
            <person name="Watt A.E."/>
            <person name="Billman-Jacobe H."/>
            <person name="Young N.D."/>
        </authorList>
    </citation>
    <scope>NUCLEOTIDE SEQUENCE</scope>
    <source>
        <strain evidence="2">TRAUS</strain>
    </source>
</reference>
<sequence>MYLKWLKLIKTKNTLKKIYKKYGYFIIKNVYCYFYKNNKLKEENKIITFLLKIIKNKKILFLVKKNLTKKIKIHKLKLKKRKRKFKFPKLKLITLTKTLHSKKKKINKLLYFLKYFLIFKKRFTRLFNLSKIKARLSKRRFFKKKIKIKKIIKYFKKNKNNFDRSKNINLAHVDYFFNKQRRYKKLDRLHDIKKKYIRYLDNNRSIYKIHKYRSKHSFKFIKRHIRSISSLNIKTRFHMYEYSLRNIALKLRYAYTYRNANMFVQGGFMFLNGEQETNPLKFIHKGDMIELMFSKFIFKLKKKIKKKIYISMRKYKKYNWKTLKNKVEKNKRRLRISRFGEKILHYKSKLTKSFQIDFRTMTFMLINHLNVRKDTSYLNKKTLPIYLLKLLNWKLTT</sequence>
<keyword evidence="2" id="KW-0496">Mitochondrion</keyword>